<reference evidence="2 3" key="2">
    <citation type="journal article" date="2012" name="Nature">
        <title>Insights into hominid evolution from the gorilla genome sequence.</title>
        <authorList>
            <person name="Scally A."/>
            <person name="Dutheil J.Y."/>
            <person name="Hillier L.W."/>
            <person name="Jordan G.E."/>
            <person name="Goodhead I."/>
            <person name="Herrero J."/>
            <person name="Hobolth A."/>
            <person name="Lappalainen T."/>
            <person name="Mailund T."/>
            <person name="Marques-Bonet T."/>
            <person name="McCarthy S."/>
            <person name="Montgomery S.H."/>
            <person name="Schwalie P.C."/>
            <person name="Tang Y.A."/>
            <person name="Ward M.C."/>
            <person name="Xue Y."/>
            <person name="Yngvadottir B."/>
            <person name="Alkan C."/>
            <person name="Andersen L.N."/>
            <person name="Ayub Q."/>
            <person name="Ball E.V."/>
            <person name="Beal K."/>
            <person name="Bradley B.J."/>
            <person name="Chen Y."/>
            <person name="Clee C.M."/>
            <person name="Fitzgerald S."/>
            <person name="Graves T.A."/>
            <person name="Gu Y."/>
            <person name="Heath P."/>
            <person name="Heger A."/>
            <person name="Karakoc E."/>
            <person name="Kolb-Kokocinski A."/>
            <person name="Laird G.K."/>
            <person name="Lunter G."/>
            <person name="Meader S."/>
            <person name="Mort M."/>
            <person name="Mullikin J.C."/>
            <person name="Munch K."/>
            <person name="O'Connor T.D."/>
            <person name="Phillips A.D."/>
            <person name="Prado-Martinez J."/>
            <person name="Rogers A.S."/>
            <person name="Sajjadian S."/>
            <person name="Schmidt D."/>
            <person name="Shaw K."/>
            <person name="Simpson J.T."/>
            <person name="Stenson P.D."/>
            <person name="Turner D.J."/>
            <person name="Vigilant L."/>
            <person name="Vilella A.J."/>
            <person name="Whitener W."/>
            <person name="Zhu B."/>
            <person name="Cooper D.N."/>
            <person name="de Jong P."/>
            <person name="Dermitzakis E.T."/>
            <person name="Eichler E.E."/>
            <person name="Flicek P."/>
            <person name="Goldman N."/>
            <person name="Mundy N.I."/>
            <person name="Ning Z."/>
            <person name="Odom D.T."/>
            <person name="Ponting C.P."/>
            <person name="Quail M.A."/>
            <person name="Ryder O.A."/>
            <person name="Searle S.M."/>
            <person name="Warren W.C."/>
            <person name="Wilson R.K."/>
            <person name="Schierup M.H."/>
            <person name="Rogers J."/>
            <person name="Tyler-Smith C."/>
            <person name="Durbin R."/>
        </authorList>
    </citation>
    <scope>NUCLEOTIDE SEQUENCE [LARGE SCALE GENOMIC DNA]</scope>
</reference>
<evidence type="ECO:0000313" key="3">
    <source>
        <dbReference type="Proteomes" id="UP000001519"/>
    </source>
</evidence>
<sequence length="78" mass="8532">MIRHAGAPARGDPTGPEILDAGFFLLKATSAKTNAIRWEELGIRWGRAPQPSHPLASICHTQDGRVKPERSFSGRKGR</sequence>
<evidence type="ECO:0000256" key="1">
    <source>
        <dbReference type="SAM" id="MobiDB-lite"/>
    </source>
</evidence>
<reference evidence="2" key="3">
    <citation type="submission" date="2025-08" db="UniProtKB">
        <authorList>
            <consortium name="Ensembl"/>
        </authorList>
    </citation>
    <scope>IDENTIFICATION</scope>
</reference>
<dbReference type="Proteomes" id="UP000001519">
    <property type="component" value="Chromosome 14"/>
</dbReference>
<dbReference type="EMBL" id="CABD030093826">
    <property type="status" value="NOT_ANNOTATED_CDS"/>
    <property type="molecule type" value="Genomic_DNA"/>
</dbReference>
<accession>A0A2I2ZNT7</accession>
<protein>
    <submittedName>
        <fullName evidence="2">Ras and Rab interactor 3</fullName>
    </submittedName>
</protein>
<evidence type="ECO:0000313" key="2">
    <source>
        <dbReference type="Ensembl" id="ENSGGOP00000048780.1"/>
    </source>
</evidence>
<feature type="region of interest" description="Disordered" evidence="1">
    <location>
        <begin position="54"/>
        <end position="78"/>
    </location>
</feature>
<name>A0A2I2ZNT7_GORGO</name>
<feature type="compositionally biased region" description="Basic and acidic residues" evidence="1">
    <location>
        <begin position="62"/>
        <end position="72"/>
    </location>
</feature>
<dbReference type="GeneTree" id="ENSGT00940000158622"/>
<keyword evidence="3" id="KW-1185">Reference proteome</keyword>
<dbReference type="Ensembl" id="ENSGGOT00000062227.1">
    <property type="protein sequence ID" value="ENSGGOP00000048780.1"/>
    <property type="gene ID" value="ENSGGOG00000008161.3"/>
</dbReference>
<dbReference type="Bgee" id="ENSGGOG00000008161">
    <property type="expression patterns" value="Expressed in liver and 5 other cell types or tissues"/>
</dbReference>
<reference evidence="2" key="4">
    <citation type="submission" date="2025-09" db="UniProtKB">
        <authorList>
            <consortium name="Ensembl"/>
        </authorList>
    </citation>
    <scope>IDENTIFICATION</scope>
</reference>
<proteinExistence type="predicted"/>
<reference evidence="3" key="1">
    <citation type="submission" date="2011-05" db="EMBL/GenBank/DDBJ databases">
        <title>Insights into the evolution of the great apes provided by the gorilla genome.</title>
        <authorList>
            <person name="Scally A."/>
        </authorList>
    </citation>
    <scope>NUCLEOTIDE SEQUENCE [LARGE SCALE GENOMIC DNA]</scope>
</reference>
<dbReference type="EMBL" id="CABD030093827">
    <property type="status" value="NOT_ANNOTATED_CDS"/>
    <property type="molecule type" value="Genomic_DNA"/>
</dbReference>
<dbReference type="AlphaFoldDB" id="A0A2I2ZNT7"/>
<organism evidence="2 3">
    <name type="scientific">Gorilla gorilla gorilla</name>
    <name type="common">Western lowland gorilla</name>
    <dbReference type="NCBI Taxonomy" id="9595"/>
    <lineage>
        <taxon>Eukaryota</taxon>
        <taxon>Metazoa</taxon>
        <taxon>Chordata</taxon>
        <taxon>Craniata</taxon>
        <taxon>Vertebrata</taxon>
        <taxon>Euteleostomi</taxon>
        <taxon>Mammalia</taxon>
        <taxon>Eutheria</taxon>
        <taxon>Euarchontoglires</taxon>
        <taxon>Primates</taxon>
        <taxon>Haplorrhini</taxon>
        <taxon>Catarrhini</taxon>
        <taxon>Hominidae</taxon>
        <taxon>Gorilla</taxon>
    </lineage>
</organism>